<feature type="domain" description="Transposase-associated" evidence="4">
    <location>
        <begin position="4"/>
        <end position="80"/>
    </location>
</feature>
<dbReference type="PANTHER" id="PTHR48258:SF6">
    <property type="entry name" value="LEUCINE-RICH REPEAT DOMAIN, L DOMAIN-CONTAINING PROTEIN"/>
    <property type="match status" value="1"/>
</dbReference>
<dbReference type="InterPro" id="IPR004242">
    <property type="entry name" value="Transposase_21"/>
</dbReference>
<evidence type="ECO:0000256" key="1">
    <source>
        <dbReference type="SAM" id="MobiDB-lite"/>
    </source>
</evidence>
<dbReference type="PANTHER" id="PTHR48258">
    <property type="entry name" value="DUF4218 DOMAIN-CONTAINING PROTEIN-RELATED"/>
    <property type="match status" value="1"/>
</dbReference>
<evidence type="ECO:0000259" key="3">
    <source>
        <dbReference type="Pfam" id="PF13960"/>
    </source>
</evidence>
<feature type="compositionally biased region" description="Acidic residues" evidence="1">
    <location>
        <begin position="1099"/>
        <end position="1109"/>
    </location>
</feature>
<dbReference type="InterPro" id="IPR025452">
    <property type="entry name" value="DUF4218"/>
</dbReference>
<dbReference type="Pfam" id="PF13963">
    <property type="entry name" value="Transpos_assoc"/>
    <property type="match status" value="1"/>
</dbReference>
<accession>A0AAW2DGR2</accession>
<protein>
    <submittedName>
        <fullName evidence="5">Uncharacterized protein</fullName>
    </submittedName>
</protein>
<dbReference type="Pfam" id="PF13960">
    <property type="entry name" value="DUF4218"/>
    <property type="match status" value="1"/>
</dbReference>
<name>A0AAW2DGR2_9ROSI</name>
<comment type="caution">
    <text evidence="5">The sequence shown here is derived from an EMBL/GenBank/DDBJ whole genome shotgun (WGS) entry which is preliminary data.</text>
</comment>
<dbReference type="Proteomes" id="UP001459277">
    <property type="component" value="Unassembled WGS sequence"/>
</dbReference>
<dbReference type="InterPro" id="IPR029480">
    <property type="entry name" value="Transpos_assoc"/>
</dbReference>
<dbReference type="AlphaFoldDB" id="A0AAW2DGR2"/>
<dbReference type="Pfam" id="PF02992">
    <property type="entry name" value="Transposase_21"/>
    <property type="match status" value="1"/>
</dbReference>
<evidence type="ECO:0000313" key="5">
    <source>
        <dbReference type="EMBL" id="KAL0008739.1"/>
    </source>
</evidence>
<dbReference type="InterPro" id="IPR025312">
    <property type="entry name" value="DUF4216"/>
</dbReference>
<reference evidence="5 6" key="1">
    <citation type="submission" date="2024-01" db="EMBL/GenBank/DDBJ databases">
        <title>A telomere-to-telomere, gap-free genome of sweet tea (Lithocarpus litseifolius).</title>
        <authorList>
            <person name="Zhou J."/>
        </authorList>
    </citation>
    <scope>NUCLEOTIDE SEQUENCE [LARGE SCALE GENOMIC DNA]</scope>
    <source>
        <strain evidence="5">Zhou-2022a</strain>
        <tissue evidence="5">Leaf</tissue>
    </source>
</reference>
<evidence type="ECO:0000313" key="6">
    <source>
        <dbReference type="Proteomes" id="UP001459277"/>
    </source>
</evidence>
<evidence type="ECO:0000259" key="2">
    <source>
        <dbReference type="Pfam" id="PF13952"/>
    </source>
</evidence>
<sequence>MDNSWMTLGKTPIDRLSQRYIDGVISFLTFAMTVVDRSGKIPCPCIDCLNCYKQYAHIVQIHLLHRGIMQDYTKWYYHGEPRELNEHMDDEEMSDNDHLDGIDALVEDRIRGEPRDTTQQDEEVRNFDKMFSDSKHELYPGCIDYTLLKFVIEMLNVKVTTNLSNKGLDMILDLLSKLLPKGNLVPRSTYEAKKILRDLGLSYEHIHACKNDCALFWKENENLDKCPVCQTPRYKDNRTGGKKIAQKVLRYFPLTPRLRRLYMSRKRAEDMRWYIEKRVNDGILRHPADSQEWKEFDLEHREFALEPRNVRLGMATDGFNPFGNMNNNYSMWPVILIPYNLPPWLVMKEPYFMMSLLIPGPNQPGNELDVFLRPLVDELKELWEEGARTYDASCGMHFQMRAALLWTIHDYPGFGNVSGWRTKGYHACYTCNDEPYSETLESKIGYINHRAYLPMDHPWRRSYSFNGRIERRMRSLELPVEKINEQLVRMPNIILGKDPNNKKKRPIIGEPNWSKESILYKLPYWRNKKLKHNIDVMHVEKNISESTFGTLLGIEGKNKDTDKARKDLKNMGIRSVLHLQERPDGSFEKPRAFFSLYPEERDGFYEFLKSVKYPDGYAANISRSVNTRNGRLLNLKSHDCHVLLQRILPIGMRGFADKDICTVLFELGSFFQDLCSRTLRKSDLEKLEGRILLILCKLEKYFPPAFFDVMVHLAVHLPREAILGGPVQYRWMYPIERFLGTLKRYVSNRARPEGSIAEAYILKECITFSSLYLDRAETVHNRRERNADCGEYGQGLTIFSQTARPTGSRQNDVGMSRELRDIAQGYLLYNCPELEPYLDEHKNTLRNPTGEDITQIQRREFPKWFKERIYRLKENDSSEVTKQMWSLANGPKLLMKEYSVCMVNGVRFHTKDLDNRRVTQNSGVSTEGDHDGQIHDFYGHVCKIWELEYMYQYKVVLFQCEWYNTGNKTGRRRTIRTETHCTSINVQSRWYQNDPFILPSQAKQVFYLRDTKWGEPWHVVQCVQYRGVFDVPEVGHGESNDQTEANEAFQQEAISDVVPIDVEDNVQYCKGGIEVENIPEGLGEQADNNEDEVHNIPDFDMDPDMDYDI</sequence>
<feature type="region of interest" description="Disordered" evidence="1">
    <location>
        <begin position="1083"/>
        <end position="1109"/>
    </location>
</feature>
<dbReference type="Pfam" id="PF13952">
    <property type="entry name" value="DUF4216"/>
    <property type="match status" value="1"/>
</dbReference>
<feature type="domain" description="DUF4218" evidence="3">
    <location>
        <begin position="674"/>
        <end position="786"/>
    </location>
</feature>
<dbReference type="EMBL" id="JAZDWU010000003">
    <property type="protein sequence ID" value="KAL0008739.1"/>
    <property type="molecule type" value="Genomic_DNA"/>
</dbReference>
<proteinExistence type="predicted"/>
<organism evidence="5 6">
    <name type="scientific">Lithocarpus litseifolius</name>
    <dbReference type="NCBI Taxonomy" id="425828"/>
    <lineage>
        <taxon>Eukaryota</taxon>
        <taxon>Viridiplantae</taxon>
        <taxon>Streptophyta</taxon>
        <taxon>Embryophyta</taxon>
        <taxon>Tracheophyta</taxon>
        <taxon>Spermatophyta</taxon>
        <taxon>Magnoliopsida</taxon>
        <taxon>eudicotyledons</taxon>
        <taxon>Gunneridae</taxon>
        <taxon>Pentapetalae</taxon>
        <taxon>rosids</taxon>
        <taxon>fabids</taxon>
        <taxon>Fagales</taxon>
        <taxon>Fagaceae</taxon>
        <taxon>Lithocarpus</taxon>
    </lineage>
</organism>
<keyword evidence="6" id="KW-1185">Reference proteome</keyword>
<gene>
    <name evidence="5" type="ORF">SO802_010241</name>
</gene>
<feature type="domain" description="DUF4216" evidence="2">
    <location>
        <begin position="945"/>
        <end position="1020"/>
    </location>
</feature>
<evidence type="ECO:0000259" key="4">
    <source>
        <dbReference type="Pfam" id="PF13963"/>
    </source>
</evidence>